<dbReference type="Proteomes" id="UP000297245">
    <property type="component" value="Unassembled WGS sequence"/>
</dbReference>
<keyword evidence="3" id="KW-0808">Transferase</keyword>
<dbReference type="InterPro" id="IPR050167">
    <property type="entry name" value="Ser_Thr_protein_kinase"/>
</dbReference>
<dbReference type="GO" id="GO:0005524">
    <property type="term" value="F:ATP binding"/>
    <property type="evidence" value="ECO:0007669"/>
    <property type="project" value="InterPro"/>
</dbReference>
<evidence type="ECO:0000256" key="1">
    <source>
        <dbReference type="SAM" id="MobiDB-lite"/>
    </source>
</evidence>
<name>A0A4S8LPT3_DENBC</name>
<dbReference type="SUPFAM" id="SSF56112">
    <property type="entry name" value="Protein kinase-like (PK-like)"/>
    <property type="match status" value="1"/>
</dbReference>
<evidence type="ECO:0000259" key="2">
    <source>
        <dbReference type="PROSITE" id="PS50011"/>
    </source>
</evidence>
<dbReference type="PROSITE" id="PS50011">
    <property type="entry name" value="PROTEIN_KINASE_DOM"/>
    <property type="match status" value="1"/>
</dbReference>
<sequence>MLEKVASFEPDDQHDEDLFGDDDEPGDDEPGYHEPEDNTWRKPKNKNEQRIYEHISPHARIVPFVGIDMEGSTVLRYQQNGDLWSFLIPPTGSELPLSTRITWAIEIAQGIAHLHAKNVVWADAHFANVLVSDDFHMLLSDFNFSLLNPNFYHILKTMPPPVFICPIVYRGIQPTHIDIFGFAIMLFALLDYRFPFTEDLKPRLETQTMICNKHCDLKFDRLEDSDLDKYFGKLLDDCFNVRIVTGDILVQALIDARSKWYSETGQRVNPQNTFPQDPEIIPIEPVKLMNPFDSSPYGL</sequence>
<reference evidence="3 4" key="1">
    <citation type="journal article" date="2019" name="Nat. Ecol. Evol.">
        <title>Megaphylogeny resolves global patterns of mushroom evolution.</title>
        <authorList>
            <person name="Varga T."/>
            <person name="Krizsan K."/>
            <person name="Foldi C."/>
            <person name="Dima B."/>
            <person name="Sanchez-Garcia M."/>
            <person name="Sanchez-Ramirez S."/>
            <person name="Szollosi G.J."/>
            <person name="Szarkandi J.G."/>
            <person name="Papp V."/>
            <person name="Albert L."/>
            <person name="Andreopoulos W."/>
            <person name="Angelini C."/>
            <person name="Antonin V."/>
            <person name="Barry K.W."/>
            <person name="Bougher N.L."/>
            <person name="Buchanan P."/>
            <person name="Buyck B."/>
            <person name="Bense V."/>
            <person name="Catcheside P."/>
            <person name="Chovatia M."/>
            <person name="Cooper J."/>
            <person name="Damon W."/>
            <person name="Desjardin D."/>
            <person name="Finy P."/>
            <person name="Geml J."/>
            <person name="Haridas S."/>
            <person name="Hughes K."/>
            <person name="Justo A."/>
            <person name="Karasinski D."/>
            <person name="Kautmanova I."/>
            <person name="Kiss B."/>
            <person name="Kocsube S."/>
            <person name="Kotiranta H."/>
            <person name="LaButti K.M."/>
            <person name="Lechner B.E."/>
            <person name="Liimatainen K."/>
            <person name="Lipzen A."/>
            <person name="Lukacs Z."/>
            <person name="Mihaltcheva S."/>
            <person name="Morgado L.N."/>
            <person name="Niskanen T."/>
            <person name="Noordeloos M.E."/>
            <person name="Ohm R.A."/>
            <person name="Ortiz-Santana B."/>
            <person name="Ovrebo C."/>
            <person name="Racz N."/>
            <person name="Riley R."/>
            <person name="Savchenko A."/>
            <person name="Shiryaev A."/>
            <person name="Soop K."/>
            <person name="Spirin V."/>
            <person name="Szebenyi C."/>
            <person name="Tomsovsky M."/>
            <person name="Tulloss R.E."/>
            <person name="Uehling J."/>
            <person name="Grigoriev I.V."/>
            <person name="Vagvolgyi C."/>
            <person name="Papp T."/>
            <person name="Martin F.M."/>
            <person name="Miettinen O."/>
            <person name="Hibbett D.S."/>
            <person name="Nagy L.G."/>
        </authorList>
    </citation>
    <scope>NUCLEOTIDE SEQUENCE [LARGE SCALE GENOMIC DNA]</scope>
    <source>
        <strain evidence="3 4">CBS 962.96</strain>
    </source>
</reference>
<dbReference type="GO" id="GO:0004672">
    <property type="term" value="F:protein kinase activity"/>
    <property type="evidence" value="ECO:0007669"/>
    <property type="project" value="InterPro"/>
</dbReference>
<organism evidence="3 4">
    <name type="scientific">Dendrothele bispora (strain CBS 962.96)</name>
    <dbReference type="NCBI Taxonomy" id="1314807"/>
    <lineage>
        <taxon>Eukaryota</taxon>
        <taxon>Fungi</taxon>
        <taxon>Dikarya</taxon>
        <taxon>Basidiomycota</taxon>
        <taxon>Agaricomycotina</taxon>
        <taxon>Agaricomycetes</taxon>
        <taxon>Agaricomycetidae</taxon>
        <taxon>Agaricales</taxon>
        <taxon>Agaricales incertae sedis</taxon>
        <taxon>Dendrothele</taxon>
    </lineage>
</organism>
<dbReference type="OrthoDB" id="3030888at2759"/>
<dbReference type="Gene3D" id="1.10.510.10">
    <property type="entry name" value="Transferase(Phosphotransferase) domain 1"/>
    <property type="match status" value="1"/>
</dbReference>
<feature type="domain" description="Protein kinase" evidence="2">
    <location>
        <begin position="1"/>
        <end position="254"/>
    </location>
</feature>
<feature type="compositionally biased region" description="Acidic residues" evidence="1">
    <location>
        <begin position="9"/>
        <end position="29"/>
    </location>
</feature>
<evidence type="ECO:0000313" key="4">
    <source>
        <dbReference type="Proteomes" id="UP000297245"/>
    </source>
</evidence>
<proteinExistence type="predicted"/>
<dbReference type="Pfam" id="PF00069">
    <property type="entry name" value="Pkinase"/>
    <property type="match status" value="1"/>
</dbReference>
<dbReference type="PANTHER" id="PTHR23257">
    <property type="entry name" value="SERINE-THREONINE PROTEIN KINASE"/>
    <property type="match status" value="1"/>
</dbReference>
<dbReference type="InterPro" id="IPR011009">
    <property type="entry name" value="Kinase-like_dom_sf"/>
</dbReference>
<dbReference type="AlphaFoldDB" id="A0A4S8LPT3"/>
<dbReference type="InterPro" id="IPR000719">
    <property type="entry name" value="Prot_kinase_dom"/>
</dbReference>
<keyword evidence="4" id="KW-1185">Reference proteome</keyword>
<protein>
    <submittedName>
        <fullName evidence="3">Kinase-like protein</fullName>
    </submittedName>
</protein>
<accession>A0A4S8LPT3</accession>
<gene>
    <name evidence="3" type="ORF">K435DRAFT_801256</name>
</gene>
<dbReference type="SMART" id="SM00220">
    <property type="entry name" value="S_TKc"/>
    <property type="match status" value="1"/>
</dbReference>
<dbReference type="EMBL" id="ML179306">
    <property type="protein sequence ID" value="THU91432.1"/>
    <property type="molecule type" value="Genomic_DNA"/>
</dbReference>
<feature type="compositionally biased region" description="Basic and acidic residues" evidence="1">
    <location>
        <begin position="30"/>
        <end position="44"/>
    </location>
</feature>
<keyword evidence="3" id="KW-0418">Kinase</keyword>
<feature type="region of interest" description="Disordered" evidence="1">
    <location>
        <begin position="1"/>
        <end position="44"/>
    </location>
</feature>
<evidence type="ECO:0000313" key="3">
    <source>
        <dbReference type="EMBL" id="THU91432.1"/>
    </source>
</evidence>